<organism evidence="2 3">
    <name type="scientific">Actinacidiphila guanduensis</name>
    <dbReference type="NCBI Taxonomy" id="310781"/>
    <lineage>
        <taxon>Bacteria</taxon>
        <taxon>Bacillati</taxon>
        <taxon>Actinomycetota</taxon>
        <taxon>Actinomycetes</taxon>
        <taxon>Kitasatosporales</taxon>
        <taxon>Streptomycetaceae</taxon>
        <taxon>Actinacidiphila</taxon>
    </lineage>
</organism>
<gene>
    <name evidence="2" type="ORF">SAMN05216259_101621</name>
</gene>
<feature type="chain" id="PRO_5011764671" evidence="1">
    <location>
        <begin position="41"/>
        <end position="666"/>
    </location>
</feature>
<evidence type="ECO:0000313" key="2">
    <source>
        <dbReference type="EMBL" id="SDM82888.1"/>
    </source>
</evidence>
<dbReference type="Proteomes" id="UP000199341">
    <property type="component" value="Unassembled WGS sequence"/>
</dbReference>
<sequence>MEPSLRHLPKRLLPHRRRSALWALALTAACGLFVAPSSSAQNSPPAAFTAAPAASAAAAHCQVRLPGGLTADVTAAGARLADPAAASGRLMLAFRSNGHQYLVPADAAARAGTAGLAAYDTTALAQQHCGGAAFAPARTRGATGAGSYTMARLTVHLVNPEGQPAFQGLVFLIGADHTTYADQLFGVTRGSFKIAVPAGHYEAVYVDGSHITVAPEVAVADGTALTMDARTATHTIPVPATPRAAQLTNTELSLYRSDGTPSGDAAGPVLQLQQMGSAPSGITLNTTDPVRHGRFEAVATFDLASPAGAPEPYAYHVADAFDHLPGSYPDRVSPSSLATVTRTYSAPAGASGIDLLVDNVTPVWAATAGVQTTTGFEFLTPGTVRTEYYSSPAGLNWRTQVEDEQTFTTLTGADTRYLPGTRTAETWEGGVPHPGGQSDRGTGAVYCAACASADTMVFAIGPDGDSTPGTLGTGFDQTDSVSLSRDGELLATGSDGLFETSAPVPTGRADYRLEEHSVRGGGTLSPRTDTVWSFTADPGHGPALPSRVHCAGPVDSCAPLPLLYASLDAGGDVQHQLAPGRNTVHLTVTRQQFATGPAVSGARLQVSYDGGSTWQPLHLTGTGGSYRADLTVPAAAEGGTVSFQLAAWDSQGSRIDQVLPSAYRVR</sequence>
<keyword evidence="3" id="KW-1185">Reference proteome</keyword>
<dbReference type="EMBL" id="FNIE01000001">
    <property type="protein sequence ID" value="SDM82888.1"/>
    <property type="molecule type" value="Genomic_DNA"/>
</dbReference>
<evidence type="ECO:0000313" key="3">
    <source>
        <dbReference type="Proteomes" id="UP000199341"/>
    </source>
</evidence>
<feature type="signal peptide" evidence="1">
    <location>
        <begin position="1"/>
        <end position="40"/>
    </location>
</feature>
<accession>A0A1G9WEG8</accession>
<keyword evidence="1" id="KW-0732">Signal</keyword>
<dbReference type="AlphaFoldDB" id="A0A1G9WEG8"/>
<dbReference type="PROSITE" id="PS51257">
    <property type="entry name" value="PROKAR_LIPOPROTEIN"/>
    <property type="match status" value="1"/>
</dbReference>
<protein>
    <submittedName>
        <fullName evidence="2">Uncharacterized protein</fullName>
    </submittedName>
</protein>
<evidence type="ECO:0000256" key="1">
    <source>
        <dbReference type="SAM" id="SignalP"/>
    </source>
</evidence>
<dbReference type="STRING" id="310781.SAMN05216259_101621"/>
<proteinExistence type="predicted"/>
<name>A0A1G9WEG8_9ACTN</name>
<reference evidence="2 3" key="1">
    <citation type="submission" date="2016-10" db="EMBL/GenBank/DDBJ databases">
        <authorList>
            <person name="de Groot N.N."/>
        </authorList>
    </citation>
    <scope>NUCLEOTIDE SEQUENCE [LARGE SCALE GENOMIC DNA]</scope>
    <source>
        <strain evidence="2 3">CGMCC 4.2022</strain>
    </source>
</reference>